<keyword evidence="10" id="KW-1185">Reference proteome</keyword>
<evidence type="ECO:0000259" key="8">
    <source>
        <dbReference type="PROSITE" id="PS51382"/>
    </source>
</evidence>
<protein>
    <recommendedName>
        <fullName evidence="8">SPX domain-containing protein</fullName>
    </recommendedName>
</protein>
<evidence type="ECO:0000256" key="2">
    <source>
        <dbReference type="ARBA" id="ARBA00022554"/>
    </source>
</evidence>
<dbReference type="PANTHER" id="PTHR46140:SF1">
    <property type="entry name" value="VACUOLAR TRANSPORTER CHAPERONE COMPLEX SUBUNIT 4-RELATED"/>
    <property type="match status" value="1"/>
</dbReference>
<dbReference type="CDD" id="cd14474">
    <property type="entry name" value="SPX_YDR089W"/>
    <property type="match status" value="1"/>
</dbReference>
<name>A0A420YNA7_9PEZI</name>
<dbReference type="OrthoDB" id="5588846at2759"/>
<feature type="transmembrane region" description="Helical" evidence="7">
    <location>
        <begin position="481"/>
        <end position="501"/>
    </location>
</feature>
<feature type="transmembrane region" description="Helical" evidence="7">
    <location>
        <begin position="445"/>
        <end position="469"/>
    </location>
</feature>
<reference evidence="9 10" key="1">
    <citation type="submission" date="2018-08" db="EMBL/GenBank/DDBJ databases">
        <title>Draft genome of the lignicolous fungus Coniochaeta pulveracea.</title>
        <authorList>
            <person name="Borstlap C.J."/>
            <person name="De Witt R.N."/>
            <person name="Botha A."/>
            <person name="Volschenk H."/>
        </authorList>
    </citation>
    <scope>NUCLEOTIDE SEQUENCE [LARGE SCALE GENOMIC DNA]</scope>
    <source>
        <strain evidence="9 10">CAB683</strain>
    </source>
</reference>
<dbReference type="STRING" id="177199.A0A420YNA7"/>
<keyword evidence="2" id="KW-0926">Vacuole</keyword>
<comment type="subcellular location">
    <subcellularLocation>
        <location evidence="1">Vacuole membrane</location>
        <topology evidence="1">Multi-pass membrane protein</topology>
    </subcellularLocation>
</comment>
<evidence type="ECO:0000313" key="10">
    <source>
        <dbReference type="Proteomes" id="UP000275385"/>
    </source>
</evidence>
<sequence>MKYGQQIERESVPEWSLHNIDYNSLKHHIKVHTTRDQASAISIPGHQDTALRKFEDELFLELCRQHDRVDLFVTSKANELSRRLQHLSDQIHKFLTRCATSSHRSSPRIQRRYQKYSRDLEQCNDDIDALNRFVKAQVVGFRKILKKYRKWTGSPTLGTRFQETVLSHPKSFTRRDFAYLQMQCDGLNNTLRAVQPDPTTADLAPSSNTDGEEGNQTAPSDGNAQEDRQTQLQLPEPAVPSQDYFEPQGYWNEYDNGSEAGDLDRNGDGAYTIYIDPNDSAFPGWDTLSRLFRIPLDKTRQWFAHGYVETPGAASASNSNNQRDLNTDSAISRREGAPLLIASSASSYGTTQTHLVPSSAYTSPTVNGSSYNISPPFRGASSLNTETDDDRPSIYDYHDQLSRPSRKLTSTWSDDIPFPAGYEAHYAANLPSVEAQRIARYRERLLFYGTIGAFAAAFIFLMVAAVLMFTGRHRLRVEVDAGVTIGVCASLASGCAALGMNMNRQESGGWANWVLVIGTFATICLLNGGLLVMVVGNTAL</sequence>
<feature type="region of interest" description="Disordered" evidence="6">
    <location>
        <begin position="190"/>
        <end position="263"/>
    </location>
</feature>
<dbReference type="EMBL" id="QVQW01000001">
    <property type="protein sequence ID" value="RKU49397.1"/>
    <property type="molecule type" value="Genomic_DNA"/>
</dbReference>
<gene>
    <name evidence="9" type="ORF">DL546_005193</name>
</gene>
<proteinExistence type="predicted"/>
<evidence type="ECO:0000256" key="6">
    <source>
        <dbReference type="SAM" id="MobiDB-lite"/>
    </source>
</evidence>
<keyword evidence="3 7" id="KW-0812">Transmembrane</keyword>
<feature type="compositionally biased region" description="Polar residues" evidence="6">
    <location>
        <begin position="205"/>
        <end position="223"/>
    </location>
</feature>
<evidence type="ECO:0000256" key="7">
    <source>
        <dbReference type="SAM" id="Phobius"/>
    </source>
</evidence>
<evidence type="ECO:0000313" key="9">
    <source>
        <dbReference type="EMBL" id="RKU49397.1"/>
    </source>
</evidence>
<evidence type="ECO:0000256" key="5">
    <source>
        <dbReference type="ARBA" id="ARBA00023136"/>
    </source>
</evidence>
<dbReference type="InterPro" id="IPR004331">
    <property type="entry name" value="SPX_dom"/>
</dbReference>
<feature type="transmembrane region" description="Helical" evidence="7">
    <location>
        <begin position="513"/>
        <end position="535"/>
    </location>
</feature>
<evidence type="ECO:0000256" key="3">
    <source>
        <dbReference type="ARBA" id="ARBA00022692"/>
    </source>
</evidence>
<dbReference type="AlphaFoldDB" id="A0A420YNA7"/>
<dbReference type="PANTHER" id="PTHR46140">
    <property type="entry name" value="VACUOLAR TRANSPORTER CHAPERONE 1-RELATED"/>
    <property type="match status" value="1"/>
</dbReference>
<organism evidence="9 10">
    <name type="scientific">Coniochaeta pulveracea</name>
    <dbReference type="NCBI Taxonomy" id="177199"/>
    <lineage>
        <taxon>Eukaryota</taxon>
        <taxon>Fungi</taxon>
        <taxon>Dikarya</taxon>
        <taxon>Ascomycota</taxon>
        <taxon>Pezizomycotina</taxon>
        <taxon>Sordariomycetes</taxon>
        <taxon>Sordariomycetidae</taxon>
        <taxon>Coniochaetales</taxon>
        <taxon>Coniochaetaceae</taxon>
        <taxon>Coniochaeta</taxon>
    </lineage>
</organism>
<dbReference type="GO" id="GO:0006799">
    <property type="term" value="P:polyphosphate biosynthetic process"/>
    <property type="evidence" value="ECO:0007669"/>
    <property type="project" value="UniProtKB-ARBA"/>
</dbReference>
<dbReference type="GO" id="GO:0005774">
    <property type="term" value="C:vacuolar membrane"/>
    <property type="evidence" value="ECO:0007669"/>
    <property type="project" value="UniProtKB-SubCell"/>
</dbReference>
<feature type="domain" description="SPX" evidence="8">
    <location>
        <begin position="1"/>
        <end position="162"/>
    </location>
</feature>
<evidence type="ECO:0000256" key="1">
    <source>
        <dbReference type="ARBA" id="ARBA00004128"/>
    </source>
</evidence>
<accession>A0A420YNA7</accession>
<keyword evidence="5 7" id="KW-0472">Membrane</keyword>
<dbReference type="Proteomes" id="UP000275385">
    <property type="component" value="Unassembled WGS sequence"/>
</dbReference>
<dbReference type="InterPro" id="IPR051572">
    <property type="entry name" value="VTC_Complex_Subunit"/>
</dbReference>
<evidence type="ECO:0000256" key="4">
    <source>
        <dbReference type="ARBA" id="ARBA00022989"/>
    </source>
</evidence>
<keyword evidence="4 7" id="KW-1133">Transmembrane helix</keyword>
<comment type="caution">
    <text evidence="9">The sequence shown here is derived from an EMBL/GenBank/DDBJ whole genome shotgun (WGS) entry which is preliminary data.</text>
</comment>
<dbReference type="PROSITE" id="PS51382">
    <property type="entry name" value="SPX"/>
    <property type="match status" value="1"/>
</dbReference>